<evidence type="ECO:0000256" key="3">
    <source>
        <dbReference type="PIRSR" id="PIRSR602081-1"/>
    </source>
</evidence>
<dbReference type="PANTHER" id="PTHR11455:SF9">
    <property type="entry name" value="CRYPTOCHROME CIRCADIAN CLOCK 5 ISOFORM X1"/>
    <property type="match status" value="1"/>
</dbReference>
<dbReference type="GO" id="GO:0071949">
    <property type="term" value="F:FAD binding"/>
    <property type="evidence" value="ECO:0007669"/>
    <property type="project" value="TreeGrafter"/>
</dbReference>
<dbReference type="OrthoDB" id="9772484at2"/>
<evidence type="ECO:0000256" key="2">
    <source>
        <dbReference type="ARBA" id="ARBA00022827"/>
    </source>
</evidence>
<dbReference type="RefSeq" id="WP_129229770.1">
    <property type="nucleotide sequence ID" value="NZ_QYBB01000066.1"/>
</dbReference>
<evidence type="ECO:0000313" key="6">
    <source>
        <dbReference type="Proteomes" id="UP000290759"/>
    </source>
</evidence>
<sequence>MSAVEADGITPVFTATRAEALRRLDAFLPRAGRAYADGRNADAGPDAERSVSALSPYLRYRLLVEREVIAAALDLHGPHGADKFVSEVLWRTYFKGWLELRPAAWSRFLAERDAGRDAMARSGGLARAVAAAEEGRTGIEGFDDWARELVAYGYLHNHARMWFASIWIFTLRLPWALGADFFLRHLVDADPASNTLSWRWVAGLQTPGKTYLATADNIARYTSGRFSPRGLAAEAPSLTEEPLPGPRALPGPEPVPAGRALLLMHPEDFGPESFAPEGTVVAGALAATGGSAHWPWGPAARRFVDAAAEDAAERARARFGCDAAVLDGMDAEGVVAAARAAGARMVLAPHAPVGPVADALAALAGPLRDAGLPLVRQRRPWDEKLWPLATKGFFPFRQHSPAVLAEEGVRL</sequence>
<feature type="binding site" evidence="3">
    <location>
        <begin position="188"/>
        <end position="190"/>
    </location>
    <ligand>
        <name>FAD</name>
        <dbReference type="ChEBI" id="CHEBI:57692"/>
    </ligand>
</feature>
<dbReference type="InterPro" id="IPR005101">
    <property type="entry name" value="Cryptochr/Photolyase_FAD-bd"/>
</dbReference>
<dbReference type="SUPFAM" id="SSF48173">
    <property type="entry name" value="Cryptochrome/photolyase FAD-binding domain"/>
    <property type="match status" value="1"/>
</dbReference>
<feature type="domain" description="Cryptochrome/DNA photolyase FAD-binding" evidence="4">
    <location>
        <begin position="84"/>
        <end position="211"/>
    </location>
</feature>
<dbReference type="EMBL" id="QYBB01000066">
    <property type="protein sequence ID" value="RYC29154.1"/>
    <property type="molecule type" value="Genomic_DNA"/>
</dbReference>
<dbReference type="GO" id="GO:0009416">
    <property type="term" value="P:response to light stimulus"/>
    <property type="evidence" value="ECO:0007669"/>
    <property type="project" value="TreeGrafter"/>
</dbReference>
<reference evidence="5 6" key="1">
    <citation type="submission" date="2018-12" db="EMBL/GenBank/DDBJ databases">
        <authorList>
            <person name="Grouzdev D.S."/>
            <person name="Krutkina M.S."/>
        </authorList>
    </citation>
    <scope>NUCLEOTIDE SEQUENCE [LARGE SCALE GENOMIC DNA]</scope>
    <source>
        <strain evidence="5 6">RmlP026</strain>
    </source>
</reference>
<evidence type="ECO:0000259" key="4">
    <source>
        <dbReference type="Pfam" id="PF03441"/>
    </source>
</evidence>
<proteinExistence type="predicted"/>
<feature type="binding site" evidence="3">
    <location>
        <position position="84"/>
    </location>
    <ligand>
        <name>FAD</name>
        <dbReference type="ChEBI" id="CHEBI:57692"/>
    </ligand>
</feature>
<evidence type="ECO:0000313" key="5">
    <source>
        <dbReference type="EMBL" id="RYC29154.1"/>
    </source>
</evidence>
<keyword evidence="6" id="KW-1185">Reference proteome</keyword>
<dbReference type="Gene3D" id="1.25.40.80">
    <property type="match status" value="1"/>
</dbReference>
<keyword evidence="2 3" id="KW-0274">FAD</keyword>
<comment type="cofactor">
    <cofactor evidence="3">
        <name>FAD</name>
        <dbReference type="ChEBI" id="CHEBI:57692"/>
    </cofactor>
    <text evidence="3">Binds 1 FAD per subunit.</text>
</comment>
<feature type="binding site" evidence="3">
    <location>
        <begin position="87"/>
        <end position="94"/>
    </location>
    <ligand>
        <name>FAD</name>
        <dbReference type="ChEBI" id="CHEBI:57692"/>
    </ligand>
</feature>
<dbReference type="GO" id="GO:0003677">
    <property type="term" value="F:DNA binding"/>
    <property type="evidence" value="ECO:0007669"/>
    <property type="project" value="TreeGrafter"/>
</dbReference>
<feature type="binding site" evidence="3">
    <location>
        <position position="35"/>
    </location>
    <ligand>
        <name>FAD</name>
        <dbReference type="ChEBI" id="CHEBI:57692"/>
    </ligand>
</feature>
<dbReference type="Pfam" id="PF03441">
    <property type="entry name" value="FAD_binding_7"/>
    <property type="match status" value="1"/>
</dbReference>
<reference evidence="5 6" key="2">
    <citation type="submission" date="2019-02" db="EMBL/GenBank/DDBJ databases">
        <title>'Lichenibacterium ramalinii' gen. nov. sp. nov., 'Lichenibacterium minor' gen. nov. sp. nov.</title>
        <authorList>
            <person name="Pankratov T."/>
        </authorList>
    </citation>
    <scope>NUCLEOTIDE SEQUENCE [LARGE SCALE GENOMIC DNA]</scope>
    <source>
        <strain evidence="5 6">RmlP026</strain>
    </source>
</reference>
<accession>A0A4V1RTX3</accession>
<dbReference type="PANTHER" id="PTHR11455">
    <property type="entry name" value="CRYPTOCHROME"/>
    <property type="match status" value="1"/>
</dbReference>
<dbReference type="InterPro" id="IPR002081">
    <property type="entry name" value="Cryptochrome/DNA_photolyase_1"/>
</dbReference>
<dbReference type="InterPro" id="IPR036134">
    <property type="entry name" value="Crypto/Photolyase_FAD-like_sf"/>
</dbReference>
<dbReference type="GO" id="GO:0003904">
    <property type="term" value="F:deoxyribodipyrimidine photo-lyase activity"/>
    <property type="evidence" value="ECO:0007669"/>
    <property type="project" value="TreeGrafter"/>
</dbReference>
<protein>
    <submittedName>
        <fullName evidence="5">DNA photolyase FAD-binding protein</fullName>
    </submittedName>
</protein>
<organism evidence="5 6">
    <name type="scientific">Lichenibacterium minor</name>
    <dbReference type="NCBI Taxonomy" id="2316528"/>
    <lineage>
        <taxon>Bacteria</taxon>
        <taxon>Pseudomonadati</taxon>
        <taxon>Pseudomonadota</taxon>
        <taxon>Alphaproteobacteria</taxon>
        <taxon>Hyphomicrobiales</taxon>
        <taxon>Lichenihabitantaceae</taxon>
        <taxon>Lichenibacterium</taxon>
    </lineage>
</organism>
<comment type="caution">
    <text evidence="5">The sequence shown here is derived from an EMBL/GenBank/DDBJ whole genome shotgun (WGS) entry which is preliminary data.</text>
</comment>
<name>A0A4V1RTX3_9HYPH</name>
<keyword evidence="1 3" id="KW-0285">Flavoprotein</keyword>
<keyword evidence="5" id="KW-0456">Lyase</keyword>
<dbReference type="Gene3D" id="1.10.579.10">
    <property type="entry name" value="DNA Cyclobutane Dipyrimidine Photolyase, subunit A, domain 3"/>
    <property type="match status" value="1"/>
</dbReference>
<gene>
    <name evidence="5" type="ORF">D3273_25480</name>
</gene>
<dbReference type="AlphaFoldDB" id="A0A4V1RTX3"/>
<evidence type="ECO:0000256" key="1">
    <source>
        <dbReference type="ARBA" id="ARBA00022630"/>
    </source>
</evidence>
<dbReference type="Proteomes" id="UP000290759">
    <property type="component" value="Unassembled WGS sequence"/>
</dbReference>